<dbReference type="InterPro" id="IPR035965">
    <property type="entry name" value="PAS-like_dom_sf"/>
</dbReference>
<dbReference type="Gene3D" id="3.30.450.20">
    <property type="entry name" value="PAS domain"/>
    <property type="match status" value="2"/>
</dbReference>
<dbReference type="SUPFAM" id="SSF55874">
    <property type="entry name" value="ATPase domain of HSP90 chaperone/DNA topoisomerase II/histidine kinase"/>
    <property type="match status" value="1"/>
</dbReference>
<feature type="transmembrane region" description="Helical" evidence="14">
    <location>
        <begin position="14"/>
        <end position="33"/>
    </location>
</feature>
<evidence type="ECO:0000256" key="1">
    <source>
        <dbReference type="ARBA" id="ARBA00000085"/>
    </source>
</evidence>
<dbReference type="Proteomes" id="UP000295063">
    <property type="component" value="Unassembled WGS sequence"/>
</dbReference>
<keyword evidence="17" id="KW-1185">Reference proteome</keyword>
<dbReference type="Gene3D" id="1.10.287.130">
    <property type="match status" value="1"/>
</dbReference>
<dbReference type="AlphaFoldDB" id="A0A4R1PYV2"/>
<dbReference type="SUPFAM" id="SSF103190">
    <property type="entry name" value="Sensory domain-like"/>
    <property type="match status" value="1"/>
</dbReference>
<dbReference type="InterPro" id="IPR029151">
    <property type="entry name" value="Sensor-like_sf"/>
</dbReference>
<keyword evidence="4" id="KW-1003">Cell membrane</keyword>
<evidence type="ECO:0000259" key="15">
    <source>
        <dbReference type="PROSITE" id="PS50109"/>
    </source>
</evidence>
<dbReference type="PROSITE" id="PS50109">
    <property type="entry name" value="HIS_KIN"/>
    <property type="match status" value="1"/>
</dbReference>
<keyword evidence="7 14" id="KW-0812">Transmembrane</keyword>
<dbReference type="SMART" id="SM00387">
    <property type="entry name" value="HATPase_c"/>
    <property type="match status" value="1"/>
</dbReference>
<evidence type="ECO:0000256" key="8">
    <source>
        <dbReference type="ARBA" id="ARBA00022741"/>
    </source>
</evidence>
<dbReference type="InterPro" id="IPR036890">
    <property type="entry name" value="HATPase_C_sf"/>
</dbReference>
<feature type="transmembrane region" description="Helical" evidence="14">
    <location>
        <begin position="175"/>
        <end position="194"/>
    </location>
</feature>
<accession>A0A4R1PYV2</accession>
<dbReference type="Pfam" id="PF14689">
    <property type="entry name" value="SPOB_a"/>
    <property type="match status" value="1"/>
</dbReference>
<dbReference type="FunFam" id="3.30.450.20:FF:000018">
    <property type="entry name" value="Sensor histidine kinase DcuS"/>
    <property type="match status" value="1"/>
</dbReference>
<dbReference type="InterPro" id="IPR005467">
    <property type="entry name" value="His_kinase_dom"/>
</dbReference>
<evidence type="ECO:0000256" key="11">
    <source>
        <dbReference type="ARBA" id="ARBA00022989"/>
    </source>
</evidence>
<evidence type="ECO:0000256" key="6">
    <source>
        <dbReference type="ARBA" id="ARBA00022679"/>
    </source>
</evidence>
<dbReference type="FunFam" id="1.10.287.130:FF:000011">
    <property type="entry name" value="Sensor histidine kinase DcuS"/>
    <property type="match status" value="1"/>
</dbReference>
<dbReference type="InterPro" id="IPR050980">
    <property type="entry name" value="2C_sensor_his_kinase"/>
</dbReference>
<evidence type="ECO:0000256" key="3">
    <source>
        <dbReference type="ARBA" id="ARBA00012438"/>
    </source>
</evidence>
<comment type="caution">
    <text evidence="16">The sequence shown here is derived from an EMBL/GenBank/DDBJ whole genome shotgun (WGS) entry which is preliminary data.</text>
</comment>
<keyword evidence="6" id="KW-0808">Transferase</keyword>
<name>A0A4R1PYV2_9FIRM</name>
<keyword evidence="11 14" id="KW-1133">Transmembrane helix</keyword>
<dbReference type="InterPro" id="IPR033463">
    <property type="entry name" value="sCache_3"/>
</dbReference>
<dbReference type="Pfam" id="PF02518">
    <property type="entry name" value="HATPase_c"/>
    <property type="match status" value="1"/>
</dbReference>
<dbReference type="GO" id="GO:0005524">
    <property type="term" value="F:ATP binding"/>
    <property type="evidence" value="ECO:0007669"/>
    <property type="project" value="UniProtKB-KW"/>
</dbReference>
<evidence type="ECO:0000256" key="2">
    <source>
        <dbReference type="ARBA" id="ARBA00004651"/>
    </source>
</evidence>
<dbReference type="InterPro" id="IPR003594">
    <property type="entry name" value="HATPase_dom"/>
</dbReference>
<evidence type="ECO:0000256" key="12">
    <source>
        <dbReference type="ARBA" id="ARBA00023012"/>
    </source>
</evidence>
<dbReference type="GO" id="GO:0000155">
    <property type="term" value="F:phosphorelay sensor kinase activity"/>
    <property type="evidence" value="ECO:0007669"/>
    <property type="project" value="InterPro"/>
</dbReference>
<evidence type="ECO:0000313" key="17">
    <source>
        <dbReference type="Proteomes" id="UP000295063"/>
    </source>
</evidence>
<dbReference type="InterPro" id="IPR016120">
    <property type="entry name" value="Sig_transdc_His_kin_SpoOB"/>
</dbReference>
<dbReference type="PANTHER" id="PTHR44936">
    <property type="entry name" value="SENSOR PROTEIN CREC"/>
    <property type="match status" value="1"/>
</dbReference>
<keyword evidence="8" id="KW-0547">Nucleotide-binding</keyword>
<dbReference type="RefSeq" id="WP_243650459.1">
    <property type="nucleotide sequence ID" value="NZ_SLUI01000004.1"/>
</dbReference>
<dbReference type="PANTHER" id="PTHR44936:SF9">
    <property type="entry name" value="SENSOR PROTEIN CREC"/>
    <property type="match status" value="1"/>
</dbReference>
<dbReference type="PRINTS" id="PR00344">
    <property type="entry name" value="BCTRLSENSOR"/>
</dbReference>
<evidence type="ECO:0000256" key="5">
    <source>
        <dbReference type="ARBA" id="ARBA00022553"/>
    </source>
</evidence>
<dbReference type="EC" id="2.7.13.3" evidence="3"/>
<comment type="subcellular location">
    <subcellularLocation>
        <location evidence="2">Cell membrane</location>
        <topology evidence="2">Multi-pass membrane protein</topology>
    </subcellularLocation>
</comment>
<dbReference type="Gene3D" id="3.30.565.10">
    <property type="entry name" value="Histidine kinase-like ATPase, C-terminal domain"/>
    <property type="match status" value="1"/>
</dbReference>
<organism evidence="16 17">
    <name type="scientific">Anaerospora hongkongensis</name>
    <dbReference type="NCBI Taxonomy" id="244830"/>
    <lineage>
        <taxon>Bacteria</taxon>
        <taxon>Bacillati</taxon>
        <taxon>Bacillota</taxon>
        <taxon>Negativicutes</taxon>
        <taxon>Selenomonadales</taxon>
        <taxon>Sporomusaceae</taxon>
        <taxon>Anaerospora</taxon>
    </lineage>
</organism>
<keyword evidence="9 16" id="KW-0418">Kinase</keyword>
<dbReference type="Pfam" id="PF00989">
    <property type="entry name" value="PAS"/>
    <property type="match status" value="1"/>
</dbReference>
<dbReference type="SMART" id="SM00091">
    <property type="entry name" value="PAS"/>
    <property type="match status" value="1"/>
</dbReference>
<evidence type="ECO:0000256" key="10">
    <source>
        <dbReference type="ARBA" id="ARBA00022840"/>
    </source>
</evidence>
<feature type="domain" description="Histidine kinase" evidence="15">
    <location>
        <begin position="337"/>
        <end position="528"/>
    </location>
</feature>
<dbReference type="InterPro" id="IPR000014">
    <property type="entry name" value="PAS"/>
</dbReference>
<dbReference type="NCBIfam" id="NF008298">
    <property type="entry name" value="PRK11086.1"/>
    <property type="match status" value="1"/>
</dbReference>
<evidence type="ECO:0000256" key="7">
    <source>
        <dbReference type="ARBA" id="ARBA00022692"/>
    </source>
</evidence>
<dbReference type="Pfam" id="PF17203">
    <property type="entry name" value="sCache_3_2"/>
    <property type="match status" value="1"/>
</dbReference>
<dbReference type="InterPro" id="IPR039506">
    <property type="entry name" value="SPOB_a"/>
</dbReference>
<reference evidence="16 17" key="1">
    <citation type="submission" date="2019-03" db="EMBL/GenBank/DDBJ databases">
        <title>Genomic Encyclopedia of Type Strains, Phase IV (KMG-IV): sequencing the most valuable type-strain genomes for metagenomic binning, comparative biology and taxonomic classification.</title>
        <authorList>
            <person name="Goeker M."/>
        </authorList>
    </citation>
    <scope>NUCLEOTIDE SEQUENCE [LARGE SCALE GENOMIC DNA]</scope>
    <source>
        <strain evidence="16 17">DSM 15969</strain>
    </source>
</reference>
<evidence type="ECO:0000256" key="14">
    <source>
        <dbReference type="SAM" id="Phobius"/>
    </source>
</evidence>
<dbReference type="SUPFAM" id="SSF55890">
    <property type="entry name" value="Sporulation response regulatory protein Spo0B"/>
    <property type="match status" value="1"/>
</dbReference>
<keyword evidence="10" id="KW-0067">ATP-binding</keyword>
<dbReference type="GO" id="GO:0006355">
    <property type="term" value="P:regulation of DNA-templated transcription"/>
    <property type="evidence" value="ECO:0007669"/>
    <property type="project" value="InterPro"/>
</dbReference>
<dbReference type="InterPro" id="IPR004358">
    <property type="entry name" value="Sig_transdc_His_kin-like_C"/>
</dbReference>
<keyword evidence="13 14" id="KW-0472">Membrane</keyword>
<keyword evidence="5" id="KW-0597">Phosphoprotein</keyword>
<comment type="catalytic activity">
    <reaction evidence="1">
        <text>ATP + protein L-histidine = ADP + protein N-phospho-L-histidine.</text>
        <dbReference type="EC" id="2.7.13.3"/>
    </reaction>
</comment>
<sequence>MIPIRYSLNLQGKIVLLVCSVVLLALLATNWLISKSVAENITEQMGRTVLYIARTIAHSNVVAEGLAGVRKESDIQVYADSIRSLTESAIVVVFDMQGIRKSHPDETLLGTHIIGGDEEAVLRGEEYLSFATGTVGPSLRAFAPINYHGQQVGGVVVGIRVDDIEHAVDENRKRIFITMLLGMAIGIAGAILLARSVKQTLFGLEPAGIAKLLEEQNAMLHSVKEGILAVDLSGKITLVNEAAIAMLSAGGTTGNPIGREIDSFVPNSELTRILKTGLPELHKEQDLNGIHIITNRVPILVNGKIVGAIATFRDKTEINQLAEELTGVRVYVEALRSQAHEFMNKLHVILGLVRLESYDQLTNYIKRIADDQEAEVSFISKRIKNPVVAGLVLSKLSKSREMGVSMTVEENTCMLSEPAAVVNHELVTILGNLIDNSLEAVQAAGEKKVSLSIRADHAAITIQVFDSGPGLEPDVKAHIFQKGFSTKSENRGFGLYLVNNSIQRLNGQIEFKTSTTGTEVVVIIPAGQEGEEYDSGTYC</sequence>
<dbReference type="InterPro" id="IPR013767">
    <property type="entry name" value="PAS_fold"/>
</dbReference>
<protein>
    <recommendedName>
        <fullName evidence="3">histidine kinase</fullName>
        <ecNumber evidence="3">2.7.13.3</ecNumber>
    </recommendedName>
</protein>
<gene>
    <name evidence="16" type="ORF">EV210_1047</name>
</gene>
<dbReference type="GO" id="GO:0005886">
    <property type="term" value="C:plasma membrane"/>
    <property type="evidence" value="ECO:0007669"/>
    <property type="project" value="UniProtKB-SubCell"/>
</dbReference>
<evidence type="ECO:0000256" key="13">
    <source>
        <dbReference type="ARBA" id="ARBA00023136"/>
    </source>
</evidence>
<dbReference type="SUPFAM" id="SSF55785">
    <property type="entry name" value="PYP-like sensor domain (PAS domain)"/>
    <property type="match status" value="1"/>
</dbReference>
<keyword evidence="12" id="KW-0902">Two-component regulatory system</keyword>
<dbReference type="EMBL" id="SLUI01000004">
    <property type="protein sequence ID" value="TCL38041.1"/>
    <property type="molecule type" value="Genomic_DNA"/>
</dbReference>
<evidence type="ECO:0000256" key="9">
    <source>
        <dbReference type="ARBA" id="ARBA00022777"/>
    </source>
</evidence>
<proteinExistence type="predicted"/>
<evidence type="ECO:0000313" key="16">
    <source>
        <dbReference type="EMBL" id="TCL38041.1"/>
    </source>
</evidence>
<evidence type="ECO:0000256" key="4">
    <source>
        <dbReference type="ARBA" id="ARBA00022475"/>
    </source>
</evidence>